<dbReference type="Gene3D" id="3.40.605.10">
    <property type="entry name" value="Aldehyde Dehydrogenase, Chain A, domain 1"/>
    <property type="match status" value="1"/>
</dbReference>
<evidence type="ECO:0000313" key="9">
    <source>
        <dbReference type="EMBL" id="OKH12625.1"/>
    </source>
</evidence>
<gene>
    <name evidence="9" type="ORF">NIES592_17440</name>
</gene>
<dbReference type="Gene3D" id="3.40.309.10">
    <property type="entry name" value="Aldehyde Dehydrogenase, Chain A, domain 2"/>
    <property type="match status" value="1"/>
</dbReference>
<accession>A0A1U7GWK7</accession>
<dbReference type="PIRSF" id="PIRSF036492">
    <property type="entry name" value="ALDH"/>
    <property type="match status" value="1"/>
</dbReference>
<evidence type="ECO:0000256" key="6">
    <source>
        <dbReference type="PROSITE-ProRule" id="PRU10007"/>
    </source>
</evidence>
<evidence type="ECO:0000259" key="8">
    <source>
        <dbReference type="Pfam" id="PF00171"/>
    </source>
</evidence>
<dbReference type="InterPro" id="IPR016161">
    <property type="entry name" value="Ald_DH/histidinol_DH"/>
</dbReference>
<evidence type="ECO:0000256" key="7">
    <source>
        <dbReference type="RuleBase" id="RU003345"/>
    </source>
</evidence>
<dbReference type="GO" id="GO:0006081">
    <property type="term" value="P:aldehyde metabolic process"/>
    <property type="evidence" value="ECO:0007669"/>
    <property type="project" value="InterPro"/>
</dbReference>
<dbReference type="FunFam" id="3.40.309.10:FF:000003">
    <property type="entry name" value="Aldehyde dehydrogenase"/>
    <property type="match status" value="1"/>
</dbReference>
<protein>
    <recommendedName>
        <fullName evidence="4">Aldehyde dehydrogenase</fullName>
    </recommendedName>
</protein>
<dbReference type="InterPro" id="IPR016163">
    <property type="entry name" value="Ald_DH_C"/>
</dbReference>
<dbReference type="Pfam" id="PF00171">
    <property type="entry name" value="Aldedh"/>
    <property type="match status" value="1"/>
</dbReference>
<sequence length="461" mass="51506">MISETSIHEILDQQRVFFQSGKTQSLSFRIFQLKLLQQSVKENETVICQALKADLNKPEFEAFSSEIILVIKEIEYCIKNLKNWTKPQKAKVPWQLLPASAKIYPEPLGVVLIIGSWNYPFQLVITPLIGAIAAGNCTIIKPSELAPHTSSVISKLIAKYFQPEYITVIEGGVETSQKLLSEKFDHIFFTGGTAVAKIIMEAAAKNLTPVTLELGGKNPCIVDTDIHITHTARRITWGKFINAGQTCLAPDYLLVHTNIKKNLICAVQKCIQDFYGNNPAISPDYGRIINQKQFDRIISLLKGNKIIFGGETNREQLYIAPTLIENVSLTDSIMQEEIFGPVLPIIEYTDISEAIALINSLPKALALYLFSNNKNLQQRVLQTTSSGTVCLNETVMHIGVSSLPFGGVGDSGIGSYHGKFSFDTFSHYKSVLHNPFWLDLKWRYAPYTKGKLSFLKRLIGY</sequence>
<evidence type="ECO:0000256" key="4">
    <source>
        <dbReference type="PIRNR" id="PIRNR036492"/>
    </source>
</evidence>
<dbReference type="Proteomes" id="UP000186391">
    <property type="component" value="Unassembled WGS sequence"/>
</dbReference>
<dbReference type="CDD" id="cd07136">
    <property type="entry name" value="ALDH_YwdH-P39616"/>
    <property type="match status" value="1"/>
</dbReference>
<evidence type="ECO:0000256" key="5">
    <source>
        <dbReference type="PIRSR" id="PIRSR036492-1"/>
    </source>
</evidence>
<dbReference type="PROSITE" id="PS00687">
    <property type="entry name" value="ALDEHYDE_DEHYDR_GLU"/>
    <property type="match status" value="1"/>
</dbReference>
<dbReference type="InterPro" id="IPR029510">
    <property type="entry name" value="Ald_DH_CS_GLU"/>
</dbReference>
<dbReference type="AlphaFoldDB" id="A0A1U7GWK7"/>
<evidence type="ECO:0000256" key="1">
    <source>
        <dbReference type="ARBA" id="ARBA00009986"/>
    </source>
</evidence>
<feature type="domain" description="Aldehyde dehydrogenase" evidence="8">
    <location>
        <begin position="10"/>
        <end position="431"/>
    </location>
</feature>
<feature type="active site" evidence="5">
    <location>
        <position position="247"/>
    </location>
</feature>
<dbReference type="EMBL" id="MRCA01000010">
    <property type="protein sequence ID" value="OKH12625.1"/>
    <property type="molecule type" value="Genomic_DNA"/>
</dbReference>
<keyword evidence="3" id="KW-0520">NAD</keyword>
<evidence type="ECO:0000313" key="10">
    <source>
        <dbReference type="Proteomes" id="UP000186391"/>
    </source>
</evidence>
<dbReference type="InterPro" id="IPR012394">
    <property type="entry name" value="Aldehyde_DH_NAD(P)"/>
</dbReference>
<dbReference type="FunFam" id="3.40.605.10:FF:000004">
    <property type="entry name" value="Aldehyde dehydrogenase"/>
    <property type="match status" value="1"/>
</dbReference>
<keyword evidence="10" id="KW-1185">Reference proteome</keyword>
<dbReference type="InterPro" id="IPR016160">
    <property type="entry name" value="Ald_DH_CS_CYS"/>
</dbReference>
<dbReference type="RefSeq" id="WP_073556423.1">
    <property type="nucleotide sequence ID" value="NZ_MRCA01000010.1"/>
</dbReference>
<evidence type="ECO:0000256" key="3">
    <source>
        <dbReference type="ARBA" id="ARBA00023027"/>
    </source>
</evidence>
<dbReference type="PANTHER" id="PTHR43570">
    <property type="entry name" value="ALDEHYDE DEHYDROGENASE"/>
    <property type="match status" value="1"/>
</dbReference>
<evidence type="ECO:0000256" key="2">
    <source>
        <dbReference type="ARBA" id="ARBA00023002"/>
    </source>
</evidence>
<reference evidence="9 10" key="1">
    <citation type="submission" date="2016-11" db="EMBL/GenBank/DDBJ databases">
        <title>Draft Genome Sequences of Nine Cyanobacterial Strains from Diverse Habitats.</title>
        <authorList>
            <person name="Zhu T."/>
            <person name="Hou S."/>
            <person name="Lu X."/>
            <person name="Hess W.R."/>
        </authorList>
    </citation>
    <scope>NUCLEOTIDE SEQUENCE [LARGE SCALE GENOMIC DNA]</scope>
    <source>
        <strain evidence="9 10">NIES-592</strain>
    </source>
</reference>
<dbReference type="InterPro" id="IPR015590">
    <property type="entry name" value="Aldehyde_DH_dom"/>
</dbReference>
<dbReference type="PANTHER" id="PTHR43570:SF16">
    <property type="entry name" value="ALDEHYDE DEHYDROGENASE TYPE III, ISOFORM Q"/>
    <property type="match status" value="1"/>
</dbReference>
<feature type="active site" evidence="5 6">
    <location>
        <position position="213"/>
    </location>
</feature>
<name>A0A1U7GWK7_9CYAN</name>
<comment type="similarity">
    <text evidence="1 4 7">Belongs to the aldehyde dehydrogenase family.</text>
</comment>
<comment type="caution">
    <text evidence="9">The sequence shown here is derived from an EMBL/GenBank/DDBJ whole genome shotgun (WGS) entry which is preliminary data.</text>
</comment>
<dbReference type="GO" id="GO:0005737">
    <property type="term" value="C:cytoplasm"/>
    <property type="evidence" value="ECO:0007669"/>
    <property type="project" value="TreeGrafter"/>
</dbReference>
<dbReference type="OrthoDB" id="9762913at2"/>
<dbReference type="InterPro" id="IPR016162">
    <property type="entry name" value="Ald_DH_N"/>
</dbReference>
<dbReference type="GO" id="GO:0004029">
    <property type="term" value="F:aldehyde dehydrogenase (NAD+) activity"/>
    <property type="evidence" value="ECO:0007669"/>
    <property type="project" value="TreeGrafter"/>
</dbReference>
<proteinExistence type="inferred from homology"/>
<dbReference type="SUPFAM" id="SSF53720">
    <property type="entry name" value="ALDH-like"/>
    <property type="match status" value="1"/>
</dbReference>
<keyword evidence="2 4" id="KW-0560">Oxidoreductase</keyword>
<dbReference type="PROSITE" id="PS00070">
    <property type="entry name" value="ALDEHYDE_DEHYDR_CYS"/>
    <property type="match status" value="1"/>
</dbReference>
<organism evidence="9 10">
    <name type="scientific">Fischerella major NIES-592</name>
    <dbReference type="NCBI Taxonomy" id="210994"/>
    <lineage>
        <taxon>Bacteria</taxon>
        <taxon>Bacillati</taxon>
        <taxon>Cyanobacteriota</taxon>
        <taxon>Cyanophyceae</taxon>
        <taxon>Nostocales</taxon>
        <taxon>Hapalosiphonaceae</taxon>
        <taxon>Fischerella</taxon>
    </lineage>
</organism>